<dbReference type="RefSeq" id="WP_311600639.1">
    <property type="nucleotide sequence ID" value="NZ_JAVRFG010000020.1"/>
</dbReference>
<dbReference type="EMBL" id="JAVRFG010000020">
    <property type="protein sequence ID" value="MDT0492201.1"/>
    <property type="molecule type" value="Genomic_DNA"/>
</dbReference>
<feature type="region of interest" description="Disordered" evidence="1">
    <location>
        <begin position="1"/>
        <end position="52"/>
    </location>
</feature>
<feature type="compositionally biased region" description="Pro residues" evidence="1">
    <location>
        <begin position="1"/>
        <end position="26"/>
    </location>
</feature>
<gene>
    <name evidence="2" type="ORF">RM717_16965</name>
</gene>
<dbReference type="Proteomes" id="UP001180556">
    <property type="component" value="Unassembled WGS sequence"/>
</dbReference>
<evidence type="ECO:0000313" key="3">
    <source>
        <dbReference type="Proteomes" id="UP001180556"/>
    </source>
</evidence>
<evidence type="ECO:0000313" key="2">
    <source>
        <dbReference type="EMBL" id="MDT0492201.1"/>
    </source>
</evidence>
<comment type="caution">
    <text evidence="2">The sequence shown here is derived from an EMBL/GenBank/DDBJ whole genome shotgun (WGS) entry which is preliminary data.</text>
</comment>
<proteinExistence type="predicted"/>
<evidence type="ECO:0000256" key="1">
    <source>
        <dbReference type="SAM" id="MobiDB-lite"/>
    </source>
</evidence>
<organism evidence="2 3">
    <name type="scientific">Streptomyces stephensoniae</name>
    <dbReference type="NCBI Taxonomy" id="3375367"/>
    <lineage>
        <taxon>Bacteria</taxon>
        <taxon>Bacillati</taxon>
        <taxon>Actinomycetota</taxon>
        <taxon>Actinomycetes</taxon>
        <taxon>Kitasatosporales</taxon>
        <taxon>Streptomycetaceae</taxon>
        <taxon>Streptomyces</taxon>
    </lineage>
</organism>
<sequence length="761" mass="83086">MTEPPMPDGEGPPPSADLPGQEPLPEPAGDATAAGDGREPDEDAEGAPDGGQVDFVEHRAAREHSLLRTRRSAVTTGKHGTAFYVENYHGESASSSSDEVWALPFEADAFVRVHEKVARHADMALSLKEHHLVVLEGPQGSGRYATAATLLAGVCARYALRTLHRDDGDLLQGVCEQAEALFEAGRGYMVDTGAQPYGVRTLETLARIAVRAGVYVVVIGESAPYGADRPQHLVFEHGRPDLSAVLEAHLRDLLATHRARCAVGRECGPAGSAAYIARLAGEERIDRALGMAASVAEVVRLARKLAECVHSDEADIAGAIGEWRDRLPLLARKLLSPDGAPEADLLLDPHRQAIRIAYACFHGHPLADVIETADLLSGTVLPRFESRDTAPVNLVFSRDLDRLVPREMRAPETWATTARADGPRRAVLADRELLPALLEVAWHSYGDLRKPLLRWLEAIVSGAPGRASGDVHVQGRASRSGSRKARVPERIKIRVAEIVGILMRFDFDFVYRETVHPWAVSNSSVHQQCAALALEMAYAQEALSRRVTARLKNWAGGHNRGLHNSAARTYGTTVGLQDLPTALRELRRLGTKPQLASSNAVAFSMASLFLEGPVDPVADELDAWITSPDDHLPQHAVRSMLALGRFTVRTSRRGRPALAELALADERRRHLLVGLLRRALTTQETSARTWTLLERWLTGAEGDDALERLFEEIVPRVLCGPLRGRALFHLGLWRLRRPESPVLRRIQQSIALGTAGPGERK</sequence>
<accession>A0ABU2W2W2</accession>
<name>A0ABU2W2W2_9ACTN</name>
<protein>
    <submittedName>
        <fullName evidence="2">Uncharacterized protein</fullName>
    </submittedName>
</protein>
<reference evidence="3" key="1">
    <citation type="submission" date="2023-07" db="EMBL/GenBank/DDBJ databases">
        <title>30 novel species of actinomycetes from the DSMZ collection.</title>
        <authorList>
            <person name="Nouioui I."/>
        </authorList>
    </citation>
    <scope>NUCLEOTIDE SEQUENCE [LARGE SCALE GENOMIC DNA]</scope>
    <source>
        <strain evidence="3">DSM 40932</strain>
    </source>
</reference>
<keyword evidence="3" id="KW-1185">Reference proteome</keyword>